<comment type="caution">
    <text evidence="7">The sequence shown here is derived from an EMBL/GenBank/DDBJ whole genome shotgun (WGS) entry which is preliminary data.</text>
</comment>
<proteinExistence type="predicted"/>
<evidence type="ECO:0000256" key="5">
    <source>
        <dbReference type="SAM" id="Phobius"/>
    </source>
</evidence>
<evidence type="ECO:0000256" key="1">
    <source>
        <dbReference type="ARBA" id="ARBA00004141"/>
    </source>
</evidence>
<evidence type="ECO:0000256" key="3">
    <source>
        <dbReference type="ARBA" id="ARBA00022989"/>
    </source>
</evidence>
<dbReference type="GO" id="GO:0140359">
    <property type="term" value="F:ABC-type transporter activity"/>
    <property type="evidence" value="ECO:0007669"/>
    <property type="project" value="InterPro"/>
</dbReference>
<evidence type="ECO:0000256" key="2">
    <source>
        <dbReference type="ARBA" id="ARBA00022692"/>
    </source>
</evidence>
<evidence type="ECO:0000313" key="8">
    <source>
        <dbReference type="Proteomes" id="UP000031366"/>
    </source>
</evidence>
<gene>
    <name evidence="7" type="ORF">U732_1742</name>
</gene>
<keyword evidence="8" id="KW-1185">Reference proteome</keyword>
<dbReference type="STRING" id="29341.RSJ17_16810"/>
<dbReference type="GO" id="GO:0016020">
    <property type="term" value="C:membrane"/>
    <property type="evidence" value="ECO:0007669"/>
    <property type="project" value="UniProtKB-SubCell"/>
</dbReference>
<dbReference type="RefSeq" id="WP_039633586.1">
    <property type="nucleotide sequence ID" value="NZ_AYSO01000017.1"/>
</dbReference>
<feature type="transmembrane region" description="Helical" evidence="5">
    <location>
        <begin position="285"/>
        <end position="310"/>
    </location>
</feature>
<feature type="transmembrane region" description="Helical" evidence="5">
    <location>
        <begin position="317"/>
        <end position="335"/>
    </location>
</feature>
<feature type="transmembrane region" description="Helical" evidence="5">
    <location>
        <begin position="205"/>
        <end position="223"/>
    </location>
</feature>
<keyword evidence="2 5" id="KW-0812">Transmembrane</keyword>
<keyword evidence="3 5" id="KW-1133">Transmembrane helix</keyword>
<sequence length="417" mass="48491">MSLFFKECRNILKTYIYYIFIVVAVLFYISQMGITTSEDLKTLLSPPPKIDMETHYAPYGEKESIPSKEMIPNVVCNLYREYKENSYGTYPLGFYKVVKLNNDEEKKIELFLEEITGKSIEELNLLWEKSSSGYLPVSKDMTFDRFNELMASIDKLLGGGSAYGEDFIDRFTRIPVTYEEAVEEYEYMIQNDKLTNGYARLFCDYMGIVMGIFPIFVVVFTSIKDRRSKMEELVYFRETSSLKLVLSRYFSLVFMMMLPIIILGIKETITFTSFANSENLSIDLFAFVKYIVWWILPTLMIVTAIGMFLTTLTDTPVAIAVELFIWFFSINNIQLTGDYPLLGLFIRHNNRGKGMLIVENFSKIMTNRLVIAGLALLIVIVTVFIYEQKRRGKLDIRRKMGKWFSFNKNKSKVKYTS</sequence>
<dbReference type="InterPro" id="IPR013525">
    <property type="entry name" value="ABC2_TM"/>
</dbReference>
<comment type="subcellular location">
    <subcellularLocation>
        <location evidence="1">Membrane</location>
        <topology evidence="1">Multi-pass membrane protein</topology>
    </subcellularLocation>
</comment>
<evidence type="ECO:0000259" key="6">
    <source>
        <dbReference type="Pfam" id="PF12698"/>
    </source>
</evidence>
<dbReference type="Proteomes" id="UP000031366">
    <property type="component" value="Unassembled WGS sequence"/>
</dbReference>
<dbReference type="OrthoDB" id="1708273at2"/>
<feature type="domain" description="ABC-2 type transporter transmembrane" evidence="6">
    <location>
        <begin position="191"/>
        <end position="328"/>
    </location>
</feature>
<evidence type="ECO:0000313" key="7">
    <source>
        <dbReference type="EMBL" id="KIE46152.1"/>
    </source>
</evidence>
<keyword evidence="4 5" id="KW-0472">Membrane</keyword>
<accession>A0A0C1QYM6</accession>
<dbReference type="Pfam" id="PF12698">
    <property type="entry name" value="ABC2_membrane_3"/>
    <property type="match status" value="1"/>
</dbReference>
<feature type="transmembrane region" description="Helical" evidence="5">
    <location>
        <begin position="369"/>
        <end position="386"/>
    </location>
</feature>
<feature type="transmembrane region" description="Helical" evidence="5">
    <location>
        <begin position="244"/>
        <end position="265"/>
    </location>
</feature>
<reference evidence="7 8" key="1">
    <citation type="journal article" date="2015" name="Infect. Genet. Evol.">
        <title>Genomic sequences of six botulinum neurotoxin-producing strains representing three clostridial species illustrate the mobility and diversity of botulinum neurotoxin genes.</title>
        <authorList>
            <person name="Smith T.J."/>
            <person name="Hill K.K."/>
            <person name="Xie G."/>
            <person name="Foley B.T."/>
            <person name="Williamson C.H."/>
            <person name="Foster J.T."/>
            <person name="Johnson S.L."/>
            <person name="Chertkov O."/>
            <person name="Teshima H."/>
            <person name="Gibbons H.S."/>
            <person name="Johnsky L.A."/>
            <person name="Karavis M.A."/>
            <person name="Smith L.A."/>
        </authorList>
    </citation>
    <scope>NUCLEOTIDE SEQUENCE [LARGE SCALE GENOMIC DNA]</scope>
    <source>
        <strain evidence="7 8">CDC 2741</strain>
    </source>
</reference>
<dbReference type="AlphaFoldDB" id="A0A0C1QYM6"/>
<dbReference type="EMBL" id="AYSO01000017">
    <property type="protein sequence ID" value="KIE46152.1"/>
    <property type="molecule type" value="Genomic_DNA"/>
</dbReference>
<feature type="transmembrane region" description="Helical" evidence="5">
    <location>
        <begin position="15"/>
        <end position="34"/>
    </location>
</feature>
<name>A0A0C1QYM6_9CLOT</name>
<organism evidence="7 8">
    <name type="scientific">Clostridium argentinense CDC 2741</name>
    <dbReference type="NCBI Taxonomy" id="1418104"/>
    <lineage>
        <taxon>Bacteria</taxon>
        <taxon>Bacillati</taxon>
        <taxon>Bacillota</taxon>
        <taxon>Clostridia</taxon>
        <taxon>Eubacteriales</taxon>
        <taxon>Clostridiaceae</taxon>
        <taxon>Clostridium</taxon>
    </lineage>
</organism>
<evidence type="ECO:0000256" key="4">
    <source>
        <dbReference type="ARBA" id="ARBA00023136"/>
    </source>
</evidence>
<protein>
    <submittedName>
        <fullName evidence="7">ABC-2 transporter family protein</fullName>
    </submittedName>
</protein>